<dbReference type="AlphaFoldDB" id="A0A9W5U0Q4"/>
<name>A0A9W5U0Q4_9BACI</name>
<evidence type="ECO:0000256" key="2">
    <source>
        <dbReference type="SAM" id="Phobius"/>
    </source>
</evidence>
<dbReference type="Proteomes" id="UP000621492">
    <property type="component" value="Unassembled WGS sequence"/>
</dbReference>
<feature type="compositionally biased region" description="Basic and acidic residues" evidence="1">
    <location>
        <begin position="515"/>
        <end position="524"/>
    </location>
</feature>
<feature type="transmembrane region" description="Helical" evidence="2">
    <location>
        <begin position="189"/>
        <end position="210"/>
    </location>
</feature>
<gene>
    <name evidence="4" type="primary">yddG</name>
    <name evidence="4" type="ORF">GCM10011409_35770</name>
</gene>
<feature type="signal peptide" evidence="3">
    <location>
        <begin position="1"/>
        <end position="26"/>
    </location>
</feature>
<feature type="transmembrane region" description="Helical" evidence="2">
    <location>
        <begin position="350"/>
        <end position="371"/>
    </location>
</feature>
<reference evidence="4" key="2">
    <citation type="submission" date="2020-09" db="EMBL/GenBank/DDBJ databases">
        <authorList>
            <person name="Sun Q."/>
            <person name="Zhou Y."/>
        </authorList>
    </citation>
    <scope>NUCLEOTIDE SEQUENCE</scope>
    <source>
        <strain evidence="4">CGMCC 1.15454</strain>
    </source>
</reference>
<accession>A0A9W5U0Q4</accession>
<keyword evidence="3" id="KW-0732">Signal</keyword>
<keyword evidence="2" id="KW-0472">Membrane</keyword>
<dbReference type="RefSeq" id="WP_188725618.1">
    <property type="nucleotide sequence ID" value="NZ_BMJD01000038.1"/>
</dbReference>
<feature type="compositionally biased region" description="Basic and acidic residues" evidence="1">
    <location>
        <begin position="624"/>
        <end position="645"/>
    </location>
</feature>
<dbReference type="EMBL" id="BMJD01000038">
    <property type="protein sequence ID" value="GGB54990.1"/>
    <property type="molecule type" value="Genomic_DNA"/>
</dbReference>
<evidence type="ECO:0000256" key="3">
    <source>
        <dbReference type="SAM" id="SignalP"/>
    </source>
</evidence>
<feature type="compositionally biased region" description="Basic and acidic residues" evidence="1">
    <location>
        <begin position="688"/>
        <end position="733"/>
    </location>
</feature>
<feature type="compositionally biased region" description="Basic and acidic residues" evidence="1">
    <location>
        <begin position="653"/>
        <end position="680"/>
    </location>
</feature>
<feature type="chain" id="PRO_5040833968" evidence="3">
    <location>
        <begin position="27"/>
        <end position="733"/>
    </location>
</feature>
<keyword evidence="2" id="KW-0812">Transmembrane</keyword>
<dbReference type="InterPro" id="IPR058112">
    <property type="entry name" value="CD3337_EF1877-like"/>
</dbReference>
<feature type="transmembrane region" description="Helical" evidence="2">
    <location>
        <begin position="160"/>
        <end position="177"/>
    </location>
</feature>
<evidence type="ECO:0000313" key="5">
    <source>
        <dbReference type="Proteomes" id="UP000621492"/>
    </source>
</evidence>
<dbReference type="NCBIfam" id="NF046089">
    <property type="entry name" value="CD3337_EF1877"/>
    <property type="match status" value="1"/>
</dbReference>
<feature type="transmembrane region" description="Helical" evidence="2">
    <location>
        <begin position="377"/>
        <end position="396"/>
    </location>
</feature>
<sequence length="733" mass="84289">MKNKKWLLILLTTLFLCFITSSSVFAEDEEDVDMSGNLSDLIDEDYPVGEFILNLFGKIFNLEYEPYEYMDKAEEKEEGGVQLEIEKYPVERYMVNNEDTSGIFGFNLYAINNFFMGIIQNVVRVTDSALQLFTLDRLDRFADDIESISGSIYEVLKEHFAEILFAFLCAYLVFIFFTKGNARESFRKFMLFVVVLIVAGYWVSNASYLMKSMNALSGELQGTLVDAGNGILGILDNEREGVYAGINDIDENEKIEGTIAVVRNIYFDLALKRPYLLINYGTTDEEIINNKDEIKDLGFGFQAYPRAERMLAFKLNSKGSAYRIGHAYLEVTKNENTNVASGSAFKQSGLVFLTLFIVIGLSIPFLLLGLINFALQLLAVLIALVLPFAFVISFIPHFAMTGFKTLGNIVTIFLTKGLLGIFLFVVYLLTYSMYLFVKPDDTGTYLLHVVLLIVLFFFIIVKRNKIISFITAGRVQTVDGNIMPNMNQYYSNQFSNAKKRIEQRRSQKRVSPMDYGDKESDTKHNAKTNRTNMKEERKGIENGKDIDTKRTPQRKKEDDKEKVVPVPLETDNPSRERTKQAENTNEKAIDGVKEENRGHTESHHNKERAIERTNQLENTNETIDGVKEENRGHTEFYHDKDRAVERTNQPENTNERDIDSVKEENRGHIEFYHDKDRVVERTNQQENTSERDVNSVKKENRSHTEIHHDTGLEAKRKRELSSVEERKRERDKN</sequence>
<evidence type="ECO:0000256" key="1">
    <source>
        <dbReference type="SAM" id="MobiDB-lite"/>
    </source>
</evidence>
<keyword evidence="2" id="KW-1133">Transmembrane helix</keyword>
<reference evidence="4" key="1">
    <citation type="journal article" date="2014" name="Int. J. Syst. Evol. Microbiol.">
        <title>Complete genome sequence of Corynebacterium casei LMG S-19264T (=DSM 44701T), isolated from a smear-ripened cheese.</title>
        <authorList>
            <consortium name="US DOE Joint Genome Institute (JGI-PGF)"/>
            <person name="Walter F."/>
            <person name="Albersmeier A."/>
            <person name="Kalinowski J."/>
            <person name="Ruckert C."/>
        </authorList>
    </citation>
    <scope>NUCLEOTIDE SEQUENCE</scope>
    <source>
        <strain evidence="4">CGMCC 1.15454</strain>
    </source>
</reference>
<evidence type="ECO:0000313" key="4">
    <source>
        <dbReference type="EMBL" id="GGB54990.1"/>
    </source>
</evidence>
<comment type="caution">
    <text evidence="4">The sequence shown here is derived from an EMBL/GenBank/DDBJ whole genome shotgun (WGS) entry which is preliminary data.</text>
</comment>
<proteinExistence type="predicted"/>
<keyword evidence="5" id="KW-1185">Reference proteome</keyword>
<feature type="transmembrane region" description="Helical" evidence="2">
    <location>
        <begin position="443"/>
        <end position="461"/>
    </location>
</feature>
<feature type="transmembrane region" description="Helical" evidence="2">
    <location>
        <begin position="417"/>
        <end position="437"/>
    </location>
</feature>
<feature type="compositionally biased region" description="Basic and acidic residues" evidence="1">
    <location>
        <begin position="572"/>
        <end position="611"/>
    </location>
</feature>
<organism evidence="4 5">
    <name type="scientific">Lentibacillus populi</name>
    <dbReference type="NCBI Taxonomy" id="1827502"/>
    <lineage>
        <taxon>Bacteria</taxon>
        <taxon>Bacillati</taxon>
        <taxon>Bacillota</taxon>
        <taxon>Bacilli</taxon>
        <taxon>Bacillales</taxon>
        <taxon>Bacillaceae</taxon>
        <taxon>Lentibacillus</taxon>
    </lineage>
</organism>
<feature type="compositionally biased region" description="Polar residues" evidence="1">
    <location>
        <begin position="612"/>
        <end position="622"/>
    </location>
</feature>
<feature type="region of interest" description="Disordered" evidence="1">
    <location>
        <begin position="500"/>
        <end position="733"/>
    </location>
</feature>
<feature type="compositionally biased region" description="Basic and acidic residues" evidence="1">
    <location>
        <begin position="532"/>
        <end position="563"/>
    </location>
</feature>
<protein>
    <submittedName>
        <fullName evidence="4">Membrane protein YddG</fullName>
    </submittedName>
</protein>